<organism evidence="9 10">
    <name type="scientific">Mucilaginibacter litoreus</name>
    <dbReference type="NCBI Taxonomy" id="1048221"/>
    <lineage>
        <taxon>Bacteria</taxon>
        <taxon>Pseudomonadati</taxon>
        <taxon>Bacteroidota</taxon>
        <taxon>Sphingobacteriia</taxon>
        <taxon>Sphingobacteriales</taxon>
        <taxon>Sphingobacteriaceae</taxon>
        <taxon>Mucilaginibacter</taxon>
    </lineage>
</organism>
<evidence type="ECO:0000256" key="4">
    <source>
        <dbReference type="ARBA" id="ARBA00022827"/>
    </source>
</evidence>
<dbReference type="Pfam" id="PF02770">
    <property type="entry name" value="Acyl-CoA_dh_M"/>
    <property type="match status" value="1"/>
</dbReference>
<feature type="domain" description="Acyl-CoA dehydrogenase/oxidase N-terminal" evidence="8">
    <location>
        <begin position="6"/>
        <end position="118"/>
    </location>
</feature>
<dbReference type="Pfam" id="PF00441">
    <property type="entry name" value="Acyl-CoA_dh_1"/>
    <property type="match status" value="1"/>
</dbReference>
<evidence type="ECO:0000256" key="1">
    <source>
        <dbReference type="ARBA" id="ARBA00001974"/>
    </source>
</evidence>
<dbReference type="PANTHER" id="PTHR43884">
    <property type="entry name" value="ACYL-COA DEHYDROGENASE"/>
    <property type="match status" value="1"/>
</dbReference>
<evidence type="ECO:0000313" key="9">
    <source>
        <dbReference type="EMBL" id="MFD0795079.1"/>
    </source>
</evidence>
<accession>A0ABW3AXN0</accession>
<evidence type="ECO:0000313" key="10">
    <source>
        <dbReference type="Proteomes" id="UP001597010"/>
    </source>
</evidence>
<sequence length="379" mass="41617">MQFELSEEQIMIRQAARDFAQNELKPGVIERDEHQKFPAEQIKKLGELGFMGMMVSPQYGGSGMDAISYSLVMEELSKIDASASVVVSVNNSLVCYGLEKYGSEEQKQKYLVPLATGEVIGAFCLSEPEAGSDATSQRTTAVDMGDHYLLNGTKNWITNGSTASTYIVMAQTDPDKKHRGINALIVEKGMEGFTIGPKENKLGIRGSDTHSLMFTDVKVPKENRIGEEGFGFKFAMATLEGGRIGIASQALGIAAGAYELSVQYAKERHAFGKPLADLQAIQFKLADMATEIEAARLLCHRAAWLKDNGLPYAQAASMAKLFASETAMRTTIEAVQIHGGYGYVKEYHVERLMRDAKITQIYEGTSEIQRIVISREVLK</sequence>
<dbReference type="InterPro" id="IPR009100">
    <property type="entry name" value="AcylCoA_DH/oxidase_NM_dom_sf"/>
</dbReference>
<comment type="cofactor">
    <cofactor evidence="1 5">
        <name>FAD</name>
        <dbReference type="ChEBI" id="CHEBI:57692"/>
    </cofactor>
</comment>
<dbReference type="EMBL" id="JBHTHZ010000014">
    <property type="protein sequence ID" value="MFD0795079.1"/>
    <property type="molecule type" value="Genomic_DNA"/>
</dbReference>
<keyword evidence="10" id="KW-1185">Reference proteome</keyword>
<dbReference type="InterPro" id="IPR009075">
    <property type="entry name" value="AcylCo_DH/oxidase_C"/>
</dbReference>
<dbReference type="InterPro" id="IPR006091">
    <property type="entry name" value="Acyl-CoA_Oxase/DH_mid-dom"/>
</dbReference>
<dbReference type="Gene3D" id="1.10.540.10">
    <property type="entry name" value="Acyl-CoA dehydrogenase/oxidase, N-terminal domain"/>
    <property type="match status" value="1"/>
</dbReference>
<dbReference type="PANTHER" id="PTHR43884:SF12">
    <property type="entry name" value="ISOVALERYL-COA DEHYDROGENASE, MITOCHONDRIAL-RELATED"/>
    <property type="match status" value="1"/>
</dbReference>
<feature type="domain" description="Acyl-CoA dehydrogenase/oxidase C-terminal" evidence="6">
    <location>
        <begin position="231"/>
        <end position="377"/>
    </location>
</feature>
<dbReference type="PROSITE" id="PS00072">
    <property type="entry name" value="ACYL_COA_DH_1"/>
    <property type="match status" value="1"/>
</dbReference>
<dbReference type="Pfam" id="PF02771">
    <property type="entry name" value="Acyl-CoA_dh_N"/>
    <property type="match status" value="1"/>
</dbReference>
<dbReference type="InterPro" id="IPR046373">
    <property type="entry name" value="Acyl-CoA_Oxase/DH_mid-dom_sf"/>
</dbReference>
<name>A0ABW3AXN0_9SPHI</name>
<dbReference type="PROSITE" id="PS00073">
    <property type="entry name" value="ACYL_COA_DH_2"/>
    <property type="match status" value="1"/>
</dbReference>
<dbReference type="RefSeq" id="WP_377117127.1">
    <property type="nucleotide sequence ID" value="NZ_JBHTHZ010000014.1"/>
</dbReference>
<evidence type="ECO:0000259" key="7">
    <source>
        <dbReference type="Pfam" id="PF02770"/>
    </source>
</evidence>
<dbReference type="InterPro" id="IPR036250">
    <property type="entry name" value="AcylCo_DH-like_C"/>
</dbReference>
<evidence type="ECO:0000256" key="2">
    <source>
        <dbReference type="ARBA" id="ARBA00009347"/>
    </source>
</evidence>
<evidence type="ECO:0000256" key="5">
    <source>
        <dbReference type="RuleBase" id="RU362125"/>
    </source>
</evidence>
<evidence type="ECO:0000259" key="8">
    <source>
        <dbReference type="Pfam" id="PF02771"/>
    </source>
</evidence>
<evidence type="ECO:0000256" key="3">
    <source>
        <dbReference type="ARBA" id="ARBA00022630"/>
    </source>
</evidence>
<gene>
    <name evidence="9" type="ORF">ACFQZX_15765</name>
</gene>
<dbReference type="SUPFAM" id="SSF56645">
    <property type="entry name" value="Acyl-CoA dehydrogenase NM domain-like"/>
    <property type="match status" value="1"/>
</dbReference>
<comment type="similarity">
    <text evidence="2 5">Belongs to the acyl-CoA dehydrogenase family.</text>
</comment>
<keyword evidence="3 5" id="KW-0285">Flavoprotein</keyword>
<keyword evidence="4 5" id="KW-0274">FAD</keyword>
<feature type="domain" description="Acyl-CoA oxidase/dehydrogenase middle" evidence="7">
    <location>
        <begin position="122"/>
        <end position="217"/>
    </location>
</feature>
<dbReference type="CDD" id="cd01158">
    <property type="entry name" value="SCAD_SBCAD"/>
    <property type="match status" value="1"/>
</dbReference>
<proteinExistence type="inferred from homology"/>
<dbReference type="Gene3D" id="2.40.110.10">
    <property type="entry name" value="Butyryl-CoA Dehydrogenase, subunit A, domain 2"/>
    <property type="match status" value="1"/>
</dbReference>
<dbReference type="PIRSF" id="PIRSF016578">
    <property type="entry name" value="HsaA"/>
    <property type="match status" value="1"/>
</dbReference>
<comment type="caution">
    <text evidence="9">The sequence shown here is derived from an EMBL/GenBank/DDBJ whole genome shotgun (WGS) entry which is preliminary data.</text>
</comment>
<dbReference type="InterPro" id="IPR006089">
    <property type="entry name" value="Acyl-CoA_DH_CS"/>
</dbReference>
<dbReference type="InterPro" id="IPR037069">
    <property type="entry name" value="AcylCoA_DH/ox_N_sf"/>
</dbReference>
<dbReference type="InterPro" id="IPR013786">
    <property type="entry name" value="AcylCoA_DH/ox_N"/>
</dbReference>
<evidence type="ECO:0000259" key="6">
    <source>
        <dbReference type="Pfam" id="PF00441"/>
    </source>
</evidence>
<dbReference type="Proteomes" id="UP001597010">
    <property type="component" value="Unassembled WGS sequence"/>
</dbReference>
<protein>
    <submittedName>
        <fullName evidence="9">Acyl-CoA dehydrogenase</fullName>
    </submittedName>
</protein>
<dbReference type="SUPFAM" id="SSF47203">
    <property type="entry name" value="Acyl-CoA dehydrogenase C-terminal domain-like"/>
    <property type="match status" value="1"/>
</dbReference>
<dbReference type="Gene3D" id="1.20.140.10">
    <property type="entry name" value="Butyryl-CoA Dehydrogenase, subunit A, domain 3"/>
    <property type="match status" value="1"/>
</dbReference>
<keyword evidence="5" id="KW-0560">Oxidoreductase</keyword>
<reference evidence="10" key="1">
    <citation type="journal article" date="2019" name="Int. J. Syst. Evol. Microbiol.">
        <title>The Global Catalogue of Microorganisms (GCM) 10K type strain sequencing project: providing services to taxonomists for standard genome sequencing and annotation.</title>
        <authorList>
            <consortium name="The Broad Institute Genomics Platform"/>
            <consortium name="The Broad Institute Genome Sequencing Center for Infectious Disease"/>
            <person name="Wu L."/>
            <person name="Ma J."/>
        </authorList>
    </citation>
    <scope>NUCLEOTIDE SEQUENCE [LARGE SCALE GENOMIC DNA]</scope>
    <source>
        <strain evidence="10">CCUG 61484</strain>
    </source>
</reference>